<feature type="compositionally biased region" description="Pro residues" evidence="1">
    <location>
        <begin position="47"/>
        <end position="64"/>
    </location>
</feature>
<accession>A0AA40E3V8</accession>
<proteinExistence type="predicted"/>
<evidence type="ECO:0000313" key="2">
    <source>
        <dbReference type="EMBL" id="KAK0726125.1"/>
    </source>
</evidence>
<comment type="caution">
    <text evidence="2">The sequence shown here is derived from an EMBL/GenBank/DDBJ whole genome shotgun (WGS) entry which is preliminary data.</text>
</comment>
<organism evidence="2 3">
    <name type="scientific">Lasiosphaeris hirsuta</name>
    <dbReference type="NCBI Taxonomy" id="260670"/>
    <lineage>
        <taxon>Eukaryota</taxon>
        <taxon>Fungi</taxon>
        <taxon>Dikarya</taxon>
        <taxon>Ascomycota</taxon>
        <taxon>Pezizomycotina</taxon>
        <taxon>Sordariomycetes</taxon>
        <taxon>Sordariomycetidae</taxon>
        <taxon>Sordariales</taxon>
        <taxon>Lasiosphaeriaceae</taxon>
        <taxon>Lasiosphaeris</taxon>
    </lineage>
</organism>
<keyword evidence="3" id="KW-1185">Reference proteome</keyword>
<dbReference type="AlphaFoldDB" id="A0AA40E3V8"/>
<dbReference type="Proteomes" id="UP001172102">
    <property type="component" value="Unassembled WGS sequence"/>
</dbReference>
<name>A0AA40E3V8_9PEZI</name>
<sequence length="112" mass="12815">MTHPTRNSYRGFWWLQTKQVCSIHSCVEIPYFLRPWCSRDGGLRWPPRQPPTPAQEFPPSPPPKSRTDATSSPVTSTATISNAPTTMRLPPAHRLYDRRHVRPPVRGPAVCW</sequence>
<feature type="region of interest" description="Disordered" evidence="1">
    <location>
        <begin position="43"/>
        <end position="100"/>
    </location>
</feature>
<feature type="compositionally biased region" description="Polar residues" evidence="1">
    <location>
        <begin position="68"/>
        <end position="85"/>
    </location>
</feature>
<evidence type="ECO:0000313" key="3">
    <source>
        <dbReference type="Proteomes" id="UP001172102"/>
    </source>
</evidence>
<reference evidence="2" key="1">
    <citation type="submission" date="2023-06" db="EMBL/GenBank/DDBJ databases">
        <title>Genome-scale phylogeny and comparative genomics of the fungal order Sordariales.</title>
        <authorList>
            <consortium name="Lawrence Berkeley National Laboratory"/>
            <person name="Hensen N."/>
            <person name="Bonometti L."/>
            <person name="Westerberg I."/>
            <person name="Brannstrom I.O."/>
            <person name="Guillou S."/>
            <person name="Cros-Aarteil S."/>
            <person name="Calhoun S."/>
            <person name="Haridas S."/>
            <person name="Kuo A."/>
            <person name="Mondo S."/>
            <person name="Pangilinan J."/>
            <person name="Riley R."/>
            <person name="Labutti K."/>
            <person name="Andreopoulos B."/>
            <person name="Lipzen A."/>
            <person name="Chen C."/>
            <person name="Yanf M."/>
            <person name="Daum C."/>
            <person name="Ng V."/>
            <person name="Clum A."/>
            <person name="Steindorff A."/>
            <person name="Ohm R."/>
            <person name="Martin F."/>
            <person name="Silar P."/>
            <person name="Natvig D."/>
            <person name="Lalanne C."/>
            <person name="Gautier V."/>
            <person name="Ament-Velasquez S.L."/>
            <person name="Kruys A."/>
            <person name="Hutchinson M.I."/>
            <person name="Powell A.J."/>
            <person name="Barry K."/>
            <person name="Miller A.N."/>
            <person name="Grigoriev I.V."/>
            <person name="Debuchy R."/>
            <person name="Gladieux P."/>
            <person name="Thoren M.H."/>
            <person name="Johannesson H."/>
        </authorList>
    </citation>
    <scope>NUCLEOTIDE SEQUENCE</scope>
    <source>
        <strain evidence="2">SMH4607-1</strain>
    </source>
</reference>
<evidence type="ECO:0000256" key="1">
    <source>
        <dbReference type="SAM" id="MobiDB-lite"/>
    </source>
</evidence>
<dbReference type="EMBL" id="JAUKUA010000002">
    <property type="protein sequence ID" value="KAK0726125.1"/>
    <property type="molecule type" value="Genomic_DNA"/>
</dbReference>
<protein>
    <submittedName>
        <fullName evidence="2">Uncharacterized protein</fullName>
    </submittedName>
</protein>
<gene>
    <name evidence="2" type="ORF">B0H67DRAFT_572376</name>
</gene>